<organism evidence="4 5">
    <name type="scientific">Tanacetum coccineum</name>
    <dbReference type="NCBI Taxonomy" id="301880"/>
    <lineage>
        <taxon>Eukaryota</taxon>
        <taxon>Viridiplantae</taxon>
        <taxon>Streptophyta</taxon>
        <taxon>Embryophyta</taxon>
        <taxon>Tracheophyta</taxon>
        <taxon>Spermatophyta</taxon>
        <taxon>Magnoliopsida</taxon>
        <taxon>eudicotyledons</taxon>
        <taxon>Gunneridae</taxon>
        <taxon>Pentapetalae</taxon>
        <taxon>asterids</taxon>
        <taxon>campanulids</taxon>
        <taxon>Asterales</taxon>
        <taxon>Asteraceae</taxon>
        <taxon>Asteroideae</taxon>
        <taxon>Anthemideae</taxon>
        <taxon>Anthemidinae</taxon>
        <taxon>Tanacetum</taxon>
    </lineage>
</organism>
<name>A0ABQ5HPR8_9ASTR</name>
<feature type="region of interest" description="Disordered" evidence="2">
    <location>
        <begin position="644"/>
        <end position="691"/>
    </location>
</feature>
<dbReference type="Pfam" id="PF25597">
    <property type="entry name" value="SH3_retrovirus"/>
    <property type="match status" value="1"/>
</dbReference>
<accession>A0ABQ5HPR8</accession>
<dbReference type="Pfam" id="PF00098">
    <property type="entry name" value="zf-CCHC"/>
    <property type="match status" value="1"/>
</dbReference>
<protein>
    <submittedName>
        <fullName evidence="4">Retrovirus-related pol polyprotein from transposon TNT 1-94</fullName>
    </submittedName>
</protein>
<dbReference type="Pfam" id="PF22936">
    <property type="entry name" value="Pol_BBD"/>
    <property type="match status" value="1"/>
</dbReference>
<keyword evidence="1" id="KW-0863">Zinc-finger</keyword>
<evidence type="ECO:0000256" key="1">
    <source>
        <dbReference type="PROSITE-ProRule" id="PRU00047"/>
    </source>
</evidence>
<keyword evidence="1" id="KW-0862">Zinc</keyword>
<feature type="compositionally biased region" description="Polar residues" evidence="2">
    <location>
        <begin position="677"/>
        <end position="691"/>
    </location>
</feature>
<dbReference type="Pfam" id="PF07727">
    <property type="entry name" value="RVT_2"/>
    <property type="match status" value="1"/>
</dbReference>
<dbReference type="InterPro" id="IPR001878">
    <property type="entry name" value="Znf_CCHC"/>
</dbReference>
<feature type="domain" description="CCHC-type" evidence="3">
    <location>
        <begin position="201"/>
        <end position="217"/>
    </location>
</feature>
<dbReference type="Proteomes" id="UP001151760">
    <property type="component" value="Unassembled WGS sequence"/>
</dbReference>
<dbReference type="InterPro" id="IPR013103">
    <property type="entry name" value="RVT_2"/>
</dbReference>
<evidence type="ECO:0000313" key="4">
    <source>
        <dbReference type="EMBL" id="GJT89456.1"/>
    </source>
</evidence>
<comment type="caution">
    <text evidence="4">The sequence shown here is derived from an EMBL/GenBank/DDBJ whole genome shotgun (WGS) entry which is preliminary data.</text>
</comment>
<reference evidence="4" key="2">
    <citation type="submission" date="2022-01" db="EMBL/GenBank/DDBJ databases">
        <authorList>
            <person name="Yamashiro T."/>
            <person name="Shiraishi A."/>
            <person name="Satake H."/>
            <person name="Nakayama K."/>
        </authorList>
    </citation>
    <scope>NUCLEOTIDE SEQUENCE</scope>
</reference>
<dbReference type="InterPro" id="IPR054722">
    <property type="entry name" value="PolX-like_BBD"/>
</dbReference>
<evidence type="ECO:0000256" key="2">
    <source>
        <dbReference type="SAM" id="MobiDB-lite"/>
    </source>
</evidence>
<reference evidence="4" key="1">
    <citation type="journal article" date="2022" name="Int. J. Mol. Sci.">
        <title>Draft Genome of Tanacetum Coccineum: Genomic Comparison of Closely Related Tanacetum-Family Plants.</title>
        <authorList>
            <person name="Yamashiro T."/>
            <person name="Shiraishi A."/>
            <person name="Nakayama K."/>
            <person name="Satake H."/>
        </authorList>
    </citation>
    <scope>NUCLEOTIDE SEQUENCE</scope>
</reference>
<dbReference type="InterPro" id="IPR057670">
    <property type="entry name" value="SH3_retrovirus"/>
</dbReference>
<dbReference type="SUPFAM" id="SSF57756">
    <property type="entry name" value="Retrovirus zinc finger-like domains"/>
    <property type="match status" value="1"/>
</dbReference>
<dbReference type="PROSITE" id="PS50158">
    <property type="entry name" value="ZF_CCHC"/>
    <property type="match status" value="1"/>
</dbReference>
<dbReference type="Gene3D" id="4.10.60.10">
    <property type="entry name" value="Zinc finger, CCHC-type"/>
    <property type="match status" value="1"/>
</dbReference>
<dbReference type="EMBL" id="BQNB010019826">
    <property type="protein sequence ID" value="GJT89456.1"/>
    <property type="molecule type" value="Genomic_DNA"/>
</dbReference>
<dbReference type="SMART" id="SM00343">
    <property type="entry name" value="ZnF_C2HC"/>
    <property type="match status" value="1"/>
</dbReference>
<gene>
    <name evidence="4" type="ORF">Tco_1071173</name>
</gene>
<keyword evidence="1" id="KW-0479">Metal-binding</keyword>
<dbReference type="InterPro" id="IPR036875">
    <property type="entry name" value="Znf_CCHC_sf"/>
</dbReference>
<evidence type="ECO:0000259" key="3">
    <source>
        <dbReference type="PROSITE" id="PS50158"/>
    </source>
</evidence>
<sequence length="1231" mass="140156">MSLSLAENVIVAGADNRPPMLDKTQYTSWASRMLLYIRGKKNGKILIDSVLNGPFKYGTVTGLPQDIYNLERESKVYDEFNMFTSVLIETIHTYYLSKFVTDVKLAKDLHNTNFDHLYGYLRQHEAHAEEVRLTRQRFSDPIALVANTSNSSPSYSNQSQHLSFSWIHDWPSFLPSDDPIASLNKAMAFINTAFASCKVVRCYNCQEEGHMARQCTKPKRPRNSTWFKEKAMLAEALELGMEILTPATFQTDDMDAFDYDCDEALSASAVLMAKLSVYDLDVLSKFNNETDVDITRDSNIISYEQYLKETENQETLELAEESRLKMQAKQNDPVVKEKKVNIAPIDYAALNRLSEHFVTHFMPQKQLSDEQAFWLPISPVSEIPPVQPEPVLKEIPRELPTISLFKDKFNKMRSHVNDFENVVTVRTKVTGQNEGSWGFEHIWKAFDKDVKPFVKTLKEYFHMFDQDLVHTAVNSLTAIVDYQNMEKSYIDEYAECVQLKAELLKKNEMVDKVVYDELSKRCSRLENRSQLKAKDNSISKLKDHIANLKGKSVSEGAKYENTSKVISPGRYKIDLEPLSPKLLRNREAHVDYLKHTEENADTLHAIVEQAKELRPLDSHLESAYKFATHIQESLVYVSATCPSSVKPNSIKVKETNKPVLPSTGVSSSTEARRSKTKSQTKINRIPRSNQKTKLVEDHPRTVMFNLNKMNRVFEPVCNANVKHFVLNANSELICATCNECMFDAIHDLCVLIYVNNVNVRAESKSMKSKKKKMWKPTVVLLNKPLSTTVEEKTLSSSNSLGKLKDITNILSSIKFKSVVQIILWYLDSGCSKHMTRQHPQLINFVSKFMGTVRFGNDHVAAIKGYGDYQIGNVMISRVYYVEGSSRDSLLYPKTFSNSKASQKIPYELIHDRKPNLTYFYVFGALCYPSNDGEDPGKLKPKADIGIFIGYAPAKKAYRIYNRKTRLIMETIHVEFDELTAMTYKQYDLGPRLQFMTPGTISSGLYFNPPPSVVPPVPVAAAPRSAGLTGSPSSTSIDQEAPSAIKQDEFRGVLKNKARLIAKGYRQEEGIDFEESFAPVARIKSIRILVANAANKNMTIYQMDVKTTFLNGELREEVYAQRAWYDMLSSFLLSQKFSKGAVDPTLFIRKEGKDIQMIRIMLGVKTQEVLLEMPKQVKNGVVELYFVKTEYQLADIFTKALPRKRFEFLINKLGMKSMSPETLKSLAEENEE</sequence>
<proteinExistence type="predicted"/>
<evidence type="ECO:0000313" key="5">
    <source>
        <dbReference type="Proteomes" id="UP001151760"/>
    </source>
</evidence>
<keyword evidence="5" id="KW-1185">Reference proteome</keyword>